<accession>A0ACB7Z9L5</accession>
<gene>
    <name evidence="1" type="ORF">Vadar_007566</name>
</gene>
<name>A0ACB7Z9L5_9ERIC</name>
<evidence type="ECO:0000313" key="1">
    <source>
        <dbReference type="EMBL" id="KAH7862644.1"/>
    </source>
</evidence>
<dbReference type="Proteomes" id="UP000828048">
    <property type="component" value="Chromosome 12"/>
</dbReference>
<evidence type="ECO:0000313" key="2">
    <source>
        <dbReference type="Proteomes" id="UP000828048"/>
    </source>
</evidence>
<comment type="caution">
    <text evidence="1">The sequence shown here is derived from an EMBL/GenBank/DDBJ whole genome shotgun (WGS) entry which is preliminary data.</text>
</comment>
<sequence length="139" mass="15058">MEEHRYRFVEQRQSLCSWHEAQLPPSSLGLCLAVPGCYIAGAGVEKSSGASKYEIGYEAYGNVQEFNSEGERLKQLGTLAKRPENILFEEAASFPLAVQRAMEGFNTGGFEEGTIVFIVGGGGWLGTLEVQLAKHLSGA</sequence>
<proteinExistence type="predicted"/>
<dbReference type="EMBL" id="CM037162">
    <property type="protein sequence ID" value="KAH7862644.1"/>
    <property type="molecule type" value="Genomic_DNA"/>
</dbReference>
<keyword evidence="2" id="KW-1185">Reference proteome</keyword>
<organism evidence="1 2">
    <name type="scientific">Vaccinium darrowii</name>
    <dbReference type="NCBI Taxonomy" id="229202"/>
    <lineage>
        <taxon>Eukaryota</taxon>
        <taxon>Viridiplantae</taxon>
        <taxon>Streptophyta</taxon>
        <taxon>Embryophyta</taxon>
        <taxon>Tracheophyta</taxon>
        <taxon>Spermatophyta</taxon>
        <taxon>Magnoliopsida</taxon>
        <taxon>eudicotyledons</taxon>
        <taxon>Gunneridae</taxon>
        <taxon>Pentapetalae</taxon>
        <taxon>asterids</taxon>
        <taxon>Ericales</taxon>
        <taxon>Ericaceae</taxon>
        <taxon>Vaccinioideae</taxon>
        <taxon>Vaccinieae</taxon>
        <taxon>Vaccinium</taxon>
    </lineage>
</organism>
<reference evidence="1 2" key="1">
    <citation type="journal article" date="2021" name="Hortic Res">
        <title>High-quality reference genome and annotation aids understanding of berry development for evergreen blueberry (Vaccinium darrowii).</title>
        <authorList>
            <person name="Yu J."/>
            <person name="Hulse-Kemp A.M."/>
            <person name="Babiker E."/>
            <person name="Staton M."/>
        </authorList>
    </citation>
    <scope>NUCLEOTIDE SEQUENCE [LARGE SCALE GENOMIC DNA]</scope>
    <source>
        <strain evidence="2">cv. NJ 8807/NJ 8810</strain>
        <tissue evidence="1">Young leaf</tissue>
    </source>
</reference>
<protein>
    <submittedName>
        <fullName evidence="1">Uncharacterized protein</fullName>
    </submittedName>
</protein>